<name>A0A0A8YCK7_ARUDO</name>
<evidence type="ECO:0000256" key="1">
    <source>
        <dbReference type="SAM" id="MobiDB-lite"/>
    </source>
</evidence>
<protein>
    <submittedName>
        <fullName evidence="2">Uncharacterized protein</fullName>
    </submittedName>
</protein>
<organism evidence="2">
    <name type="scientific">Arundo donax</name>
    <name type="common">Giant reed</name>
    <name type="synonym">Donax arundinaceus</name>
    <dbReference type="NCBI Taxonomy" id="35708"/>
    <lineage>
        <taxon>Eukaryota</taxon>
        <taxon>Viridiplantae</taxon>
        <taxon>Streptophyta</taxon>
        <taxon>Embryophyta</taxon>
        <taxon>Tracheophyta</taxon>
        <taxon>Spermatophyta</taxon>
        <taxon>Magnoliopsida</taxon>
        <taxon>Liliopsida</taxon>
        <taxon>Poales</taxon>
        <taxon>Poaceae</taxon>
        <taxon>PACMAD clade</taxon>
        <taxon>Arundinoideae</taxon>
        <taxon>Arundineae</taxon>
        <taxon>Arundo</taxon>
    </lineage>
</organism>
<reference evidence="2" key="2">
    <citation type="journal article" date="2015" name="Data Brief">
        <title>Shoot transcriptome of the giant reed, Arundo donax.</title>
        <authorList>
            <person name="Barrero R.A."/>
            <person name="Guerrero F.D."/>
            <person name="Moolhuijzen P."/>
            <person name="Goolsby J.A."/>
            <person name="Tidwell J."/>
            <person name="Bellgard S.E."/>
            <person name="Bellgard M.I."/>
        </authorList>
    </citation>
    <scope>NUCLEOTIDE SEQUENCE</scope>
    <source>
        <tissue evidence="2">Shoot tissue taken approximately 20 cm above the soil surface</tissue>
    </source>
</reference>
<feature type="region of interest" description="Disordered" evidence="1">
    <location>
        <begin position="28"/>
        <end position="52"/>
    </location>
</feature>
<proteinExistence type="predicted"/>
<evidence type="ECO:0000313" key="2">
    <source>
        <dbReference type="EMBL" id="JAD23213.1"/>
    </source>
</evidence>
<dbReference type="EMBL" id="GBRH01274682">
    <property type="protein sequence ID" value="JAD23213.1"/>
    <property type="molecule type" value="Transcribed_RNA"/>
</dbReference>
<accession>A0A0A8YCK7</accession>
<dbReference type="AlphaFoldDB" id="A0A0A8YCK7"/>
<sequence>MCASPGSTIPHIRLSIVSSPPILARFPRTESRADFSSSPTTNNPNVSSRVSGPILTGMHPKHEHTLMFKISSFLNFSMPSGNSTRLLQQRSKHSRFPSVVILDGSLSIPKKLSLNTLSPSFLPIELGNAKRFSHQERSIAEIM</sequence>
<feature type="compositionally biased region" description="Low complexity" evidence="1">
    <location>
        <begin position="36"/>
        <end position="48"/>
    </location>
</feature>
<reference evidence="2" key="1">
    <citation type="submission" date="2014-09" db="EMBL/GenBank/DDBJ databases">
        <authorList>
            <person name="Magalhaes I.L.F."/>
            <person name="Oliveira U."/>
            <person name="Santos F.R."/>
            <person name="Vidigal T.H.D.A."/>
            <person name="Brescovit A.D."/>
            <person name="Santos A.J."/>
        </authorList>
    </citation>
    <scope>NUCLEOTIDE SEQUENCE</scope>
    <source>
        <tissue evidence="2">Shoot tissue taken approximately 20 cm above the soil surface</tissue>
    </source>
</reference>